<dbReference type="GO" id="GO:0000922">
    <property type="term" value="C:spindle pole"/>
    <property type="evidence" value="ECO:0007669"/>
    <property type="project" value="InterPro"/>
</dbReference>
<evidence type="ECO:0000256" key="6">
    <source>
        <dbReference type="SAM" id="Phobius"/>
    </source>
</evidence>
<dbReference type="EMBL" id="ASPP01003937">
    <property type="protein sequence ID" value="ETO32779.1"/>
    <property type="molecule type" value="Genomic_DNA"/>
</dbReference>
<accession>X6P3V8</accession>
<keyword evidence="6" id="KW-0472">Membrane</keyword>
<feature type="domain" description="Gamma tubulin complex component protein N-terminal" evidence="7">
    <location>
        <begin position="97"/>
        <end position="230"/>
    </location>
</feature>
<dbReference type="GO" id="GO:0031122">
    <property type="term" value="P:cytoplasmic microtubule organization"/>
    <property type="evidence" value="ECO:0007669"/>
    <property type="project" value="TreeGrafter"/>
</dbReference>
<keyword evidence="9" id="KW-1185">Reference proteome</keyword>
<sequence>MLKEVQSPGDNETFILQKCMRKQCIYGCVISVPKFCTLSFFFGQPLIFHEKTRAFEDGELTSSFLSSATSHVQEDYLCKDLLRVLGVAFVSNRNNFEGDYITFVLDGYGFPKVRFEPKVHGIEKALASAVESLLPLVEDTARVRKFVSIHYTYDYGMVSQALCSEMNRHLKDFNRLLVQLESKLNQGELTLQNMKFHLQRASRTMNALRILCEDIHYEKQTHSNIVSSVMPLHLNATTTNQIGAPTTNATHAPNPSASVAIKEVTHSVAMGSVGGALLNMIQKAMDTTGIGIRNSNYNYKQQIKKREKQVKLLYGELFKAACKPYFDMLANWIYRGVITDIYGEFMIQEKQHLKKVTFVVFFQFLFTFTYMYIVYVISRNDVEQ</sequence>
<protein>
    <recommendedName>
        <fullName evidence="4">Spindle pole body component</fullName>
    </recommendedName>
</protein>
<evidence type="ECO:0000256" key="1">
    <source>
        <dbReference type="ARBA" id="ARBA00022490"/>
    </source>
</evidence>
<dbReference type="InterPro" id="IPR041470">
    <property type="entry name" value="GCP_N"/>
</dbReference>
<dbReference type="GO" id="GO:0043015">
    <property type="term" value="F:gamma-tubulin binding"/>
    <property type="evidence" value="ECO:0007669"/>
    <property type="project" value="InterPro"/>
</dbReference>
<evidence type="ECO:0000313" key="9">
    <source>
        <dbReference type="Proteomes" id="UP000023152"/>
    </source>
</evidence>
<keyword evidence="5" id="KW-0175">Coiled coil</keyword>
<evidence type="ECO:0000256" key="2">
    <source>
        <dbReference type="ARBA" id="ARBA00022701"/>
    </source>
</evidence>
<evidence type="ECO:0000256" key="3">
    <source>
        <dbReference type="ARBA" id="ARBA00023212"/>
    </source>
</evidence>
<keyword evidence="3 4" id="KW-0206">Cytoskeleton</keyword>
<feature type="transmembrane region" description="Helical" evidence="6">
    <location>
        <begin position="356"/>
        <end position="377"/>
    </location>
</feature>
<keyword evidence="6" id="KW-1133">Transmembrane helix</keyword>
<evidence type="ECO:0000256" key="5">
    <source>
        <dbReference type="SAM" id="Coils"/>
    </source>
</evidence>
<keyword evidence="2 4" id="KW-0493">Microtubule</keyword>
<dbReference type="GO" id="GO:0007020">
    <property type="term" value="P:microtubule nucleation"/>
    <property type="evidence" value="ECO:0007669"/>
    <property type="project" value="InterPro"/>
</dbReference>
<dbReference type="GO" id="GO:0005874">
    <property type="term" value="C:microtubule"/>
    <property type="evidence" value="ECO:0007669"/>
    <property type="project" value="UniProtKB-KW"/>
</dbReference>
<evidence type="ECO:0000256" key="4">
    <source>
        <dbReference type="RuleBase" id="RU363050"/>
    </source>
</evidence>
<comment type="subcellular location">
    <subcellularLocation>
        <location evidence="4">Cytoplasm</location>
        <location evidence="4">Cytoskeleton</location>
        <location evidence="4">Microtubule organizing center</location>
    </subcellularLocation>
</comment>
<organism evidence="8 9">
    <name type="scientific">Reticulomyxa filosa</name>
    <dbReference type="NCBI Taxonomy" id="46433"/>
    <lineage>
        <taxon>Eukaryota</taxon>
        <taxon>Sar</taxon>
        <taxon>Rhizaria</taxon>
        <taxon>Retaria</taxon>
        <taxon>Foraminifera</taxon>
        <taxon>Monothalamids</taxon>
        <taxon>Reticulomyxidae</taxon>
        <taxon>Reticulomyxa</taxon>
    </lineage>
</organism>
<dbReference type="Pfam" id="PF17681">
    <property type="entry name" value="GCP_N_terminal"/>
    <property type="match status" value="2"/>
</dbReference>
<comment type="caution">
    <text evidence="8">The sequence shown here is derived from an EMBL/GenBank/DDBJ whole genome shotgun (WGS) entry which is preliminary data.</text>
</comment>
<dbReference type="PANTHER" id="PTHR19302">
    <property type="entry name" value="GAMMA TUBULIN COMPLEX PROTEIN"/>
    <property type="match status" value="1"/>
</dbReference>
<proteinExistence type="inferred from homology"/>
<name>X6P3V8_RETFI</name>
<dbReference type="OrthoDB" id="2192946at2759"/>
<keyword evidence="6" id="KW-0812">Transmembrane</keyword>
<evidence type="ECO:0000313" key="8">
    <source>
        <dbReference type="EMBL" id="ETO32779.1"/>
    </source>
</evidence>
<dbReference type="GO" id="GO:0051321">
    <property type="term" value="P:meiotic cell cycle"/>
    <property type="evidence" value="ECO:0007669"/>
    <property type="project" value="TreeGrafter"/>
</dbReference>
<dbReference type="InterPro" id="IPR007259">
    <property type="entry name" value="GCP"/>
</dbReference>
<dbReference type="AlphaFoldDB" id="X6P3V8"/>
<dbReference type="GO" id="GO:0051225">
    <property type="term" value="P:spindle assembly"/>
    <property type="evidence" value="ECO:0007669"/>
    <property type="project" value="TreeGrafter"/>
</dbReference>
<dbReference type="GO" id="GO:0051011">
    <property type="term" value="F:microtubule minus-end binding"/>
    <property type="evidence" value="ECO:0007669"/>
    <property type="project" value="TreeGrafter"/>
</dbReference>
<keyword evidence="1 4" id="KW-0963">Cytoplasm</keyword>
<dbReference type="GO" id="GO:0000278">
    <property type="term" value="P:mitotic cell cycle"/>
    <property type="evidence" value="ECO:0007669"/>
    <property type="project" value="TreeGrafter"/>
</dbReference>
<comment type="similarity">
    <text evidence="4">Belongs to the TUBGCP family.</text>
</comment>
<reference evidence="8 9" key="1">
    <citation type="journal article" date="2013" name="Curr. Biol.">
        <title>The Genome of the Foraminiferan Reticulomyxa filosa.</title>
        <authorList>
            <person name="Glockner G."/>
            <person name="Hulsmann N."/>
            <person name="Schleicher M."/>
            <person name="Noegel A.A."/>
            <person name="Eichinger L."/>
            <person name="Gallinger C."/>
            <person name="Pawlowski J."/>
            <person name="Sierra R."/>
            <person name="Euteneuer U."/>
            <person name="Pillet L."/>
            <person name="Moustafa A."/>
            <person name="Platzer M."/>
            <person name="Groth M."/>
            <person name="Szafranski K."/>
            <person name="Schliwa M."/>
        </authorList>
    </citation>
    <scope>NUCLEOTIDE SEQUENCE [LARGE SCALE GENOMIC DNA]</scope>
</reference>
<dbReference type="GO" id="GO:0000930">
    <property type="term" value="C:gamma-tubulin complex"/>
    <property type="evidence" value="ECO:0007669"/>
    <property type="project" value="TreeGrafter"/>
</dbReference>
<feature type="coiled-coil region" evidence="5">
    <location>
        <begin position="163"/>
        <end position="190"/>
    </location>
</feature>
<dbReference type="PANTHER" id="PTHR19302:SF13">
    <property type="entry name" value="GAMMA-TUBULIN COMPLEX COMPONENT 2"/>
    <property type="match status" value="1"/>
</dbReference>
<feature type="domain" description="Gamma tubulin complex component protein N-terminal" evidence="7">
    <location>
        <begin position="276"/>
        <end position="355"/>
    </location>
</feature>
<evidence type="ECO:0000259" key="7">
    <source>
        <dbReference type="Pfam" id="PF17681"/>
    </source>
</evidence>
<gene>
    <name evidence="8" type="ORF">RFI_04335</name>
</gene>
<dbReference type="Proteomes" id="UP000023152">
    <property type="component" value="Unassembled WGS sequence"/>
</dbReference>